<dbReference type="GO" id="GO:0033843">
    <property type="term" value="F:xyloglucan 6-xylosyltransferase activity"/>
    <property type="evidence" value="ECO:0007669"/>
    <property type="project" value="TreeGrafter"/>
</dbReference>
<evidence type="ECO:0000256" key="2">
    <source>
        <dbReference type="ARBA" id="ARBA00005664"/>
    </source>
</evidence>
<keyword evidence="10" id="KW-0325">Glycoprotein</keyword>
<feature type="region of interest" description="Disordered" evidence="12">
    <location>
        <begin position="138"/>
        <end position="159"/>
    </location>
</feature>
<evidence type="ECO:0000256" key="10">
    <source>
        <dbReference type="ARBA" id="ARBA00023180"/>
    </source>
</evidence>
<keyword evidence="5 13" id="KW-0812">Transmembrane</keyword>
<feature type="transmembrane region" description="Helical" evidence="13">
    <location>
        <begin position="163"/>
        <end position="184"/>
    </location>
</feature>
<comment type="caution">
    <text evidence="14">The sequence shown here is derived from an EMBL/GenBank/DDBJ whole genome shotgun (WGS) entry which is preliminary data.</text>
</comment>
<keyword evidence="4" id="KW-0808">Transferase</keyword>
<feature type="compositionally biased region" description="Pro residues" evidence="12">
    <location>
        <begin position="218"/>
        <end position="227"/>
    </location>
</feature>
<keyword evidence="9 13" id="KW-0472">Membrane</keyword>
<dbReference type="GO" id="GO:0005768">
    <property type="term" value="C:endosome"/>
    <property type="evidence" value="ECO:0007669"/>
    <property type="project" value="TreeGrafter"/>
</dbReference>
<keyword evidence="15" id="KW-1185">Reference proteome</keyword>
<dbReference type="PANTHER" id="PTHR31311:SF22">
    <property type="entry name" value="GLYCOSYLTRANSFERASE 4-RELATED"/>
    <property type="match status" value="1"/>
</dbReference>
<dbReference type="FunFam" id="3.90.550.10:FF:000101">
    <property type="entry name" value="Probable glycosyltransferase 5"/>
    <property type="match status" value="1"/>
</dbReference>
<keyword evidence="6" id="KW-0735">Signal-anchor</keyword>
<comment type="similarity">
    <text evidence="2">Belongs to the glycosyltransferase 34 family.</text>
</comment>
<evidence type="ECO:0000256" key="3">
    <source>
        <dbReference type="ARBA" id="ARBA00022676"/>
    </source>
</evidence>
<evidence type="ECO:0000256" key="5">
    <source>
        <dbReference type="ARBA" id="ARBA00022692"/>
    </source>
</evidence>
<accession>A0A835EE58</accession>
<feature type="region of interest" description="Disordered" evidence="12">
    <location>
        <begin position="204"/>
        <end position="253"/>
    </location>
</feature>
<name>A0A835EE58_9POAL</name>
<protein>
    <submittedName>
        <fullName evidence="14">Uncharacterized protein</fullName>
    </submittedName>
</protein>
<organism evidence="14 15">
    <name type="scientific">Digitaria exilis</name>
    <dbReference type="NCBI Taxonomy" id="1010633"/>
    <lineage>
        <taxon>Eukaryota</taxon>
        <taxon>Viridiplantae</taxon>
        <taxon>Streptophyta</taxon>
        <taxon>Embryophyta</taxon>
        <taxon>Tracheophyta</taxon>
        <taxon>Spermatophyta</taxon>
        <taxon>Magnoliopsida</taxon>
        <taxon>Liliopsida</taxon>
        <taxon>Poales</taxon>
        <taxon>Poaceae</taxon>
        <taxon>PACMAD clade</taxon>
        <taxon>Panicoideae</taxon>
        <taxon>Panicodae</taxon>
        <taxon>Paniceae</taxon>
        <taxon>Anthephorinae</taxon>
        <taxon>Digitaria</taxon>
    </lineage>
</organism>
<dbReference type="Proteomes" id="UP000636709">
    <property type="component" value="Unassembled WGS sequence"/>
</dbReference>
<evidence type="ECO:0000256" key="1">
    <source>
        <dbReference type="ARBA" id="ARBA00004323"/>
    </source>
</evidence>
<dbReference type="Gene3D" id="3.90.550.10">
    <property type="entry name" value="Spore Coat Polysaccharide Biosynthesis Protein SpsA, Chain A"/>
    <property type="match status" value="1"/>
</dbReference>
<dbReference type="GO" id="GO:0009969">
    <property type="term" value="P:xyloglucan biosynthetic process"/>
    <property type="evidence" value="ECO:0007669"/>
    <property type="project" value="TreeGrafter"/>
</dbReference>
<evidence type="ECO:0000256" key="13">
    <source>
        <dbReference type="SAM" id="Phobius"/>
    </source>
</evidence>
<dbReference type="GO" id="GO:0000139">
    <property type="term" value="C:Golgi membrane"/>
    <property type="evidence" value="ECO:0007669"/>
    <property type="project" value="UniProtKB-SubCell"/>
</dbReference>
<evidence type="ECO:0000256" key="8">
    <source>
        <dbReference type="ARBA" id="ARBA00023034"/>
    </source>
</evidence>
<evidence type="ECO:0000313" key="15">
    <source>
        <dbReference type="Proteomes" id="UP000636709"/>
    </source>
</evidence>
<evidence type="ECO:0000256" key="9">
    <source>
        <dbReference type="ARBA" id="ARBA00023136"/>
    </source>
</evidence>
<dbReference type="Pfam" id="PF05637">
    <property type="entry name" value="Glyco_transf_34"/>
    <property type="match status" value="1"/>
</dbReference>
<dbReference type="GO" id="GO:0005802">
    <property type="term" value="C:trans-Golgi network"/>
    <property type="evidence" value="ECO:0007669"/>
    <property type="project" value="TreeGrafter"/>
</dbReference>
<dbReference type="PANTHER" id="PTHR31311">
    <property type="entry name" value="XYLOGLUCAN 6-XYLOSYLTRANSFERASE 5-RELATED-RELATED"/>
    <property type="match status" value="1"/>
</dbReference>
<sequence length="628" mass="70381">MERVACWVHVFARHHVITDEGRRPAAGAAGLRGHNCLASLGHGDGLHTFMGQAMMLVVAGQPAGRMSLVEPQLLARFRSTGSNARHATGRPVADGQPGAVLNATTDDAHCVPSTKTTKRPSPSHLYFSASKTITKPTGFLLPSSSAMSEEANRRERKQRQLPVRAVPIIPVVLFLLAPFILFLLTSSNFQWQLPRIRIEYDRRHDDAPSTTPTAKLRPSPPPPPPPVAGVDNDDEERHLPPPRQLTDPPYSLGPSVSDYDARRAKWLRDHPHFPAFVSPGRPRVLVVTGSSPRSCGNADGDHVLLRAFKNKVDYCRVHGLGIFYSNAVLDAELSGFWTKLPMLRSLMLAHPETELFWWLDSDAMFTDMLFEPPWSKYVGHNLVLPGWDEKVYARRSWLGINAGSFIIRNCQWSLDLLDTWARMGPRGPVRYKYGEVLGEALSDRPSYEADDQSALVYLLVTQRERWGKKTFLESSYSLHGYWVDIVDRYEEMKRRRNSNWTPGIAGGERWPLVTHFVGCKPCGGQYASYDAGECRRGMERALNFADDQILRLYGFEHESLNTTAVRREDDEIGRLLHPRFRAGIRELRRSLQRTYESATATVTITTYCDCTGSTPPTCGAPGTTPADR</sequence>
<dbReference type="GO" id="GO:0016758">
    <property type="term" value="F:hexosyltransferase activity"/>
    <property type="evidence" value="ECO:0007669"/>
    <property type="project" value="TreeGrafter"/>
</dbReference>
<dbReference type="EMBL" id="JACEFO010002102">
    <property type="protein sequence ID" value="KAF8683886.1"/>
    <property type="molecule type" value="Genomic_DNA"/>
</dbReference>
<evidence type="ECO:0000313" key="14">
    <source>
        <dbReference type="EMBL" id="KAF8683886.1"/>
    </source>
</evidence>
<dbReference type="InterPro" id="IPR008630">
    <property type="entry name" value="Glyco_trans_34"/>
</dbReference>
<comment type="subcellular location">
    <subcellularLocation>
        <location evidence="1">Golgi apparatus membrane</location>
        <topology evidence="1">Single-pass type II membrane protein</topology>
    </subcellularLocation>
</comment>
<keyword evidence="3" id="KW-0328">Glycosyltransferase</keyword>
<evidence type="ECO:0000256" key="12">
    <source>
        <dbReference type="SAM" id="MobiDB-lite"/>
    </source>
</evidence>
<dbReference type="AlphaFoldDB" id="A0A835EE58"/>
<keyword evidence="8" id="KW-0333">Golgi apparatus</keyword>
<proteinExistence type="inferred from homology"/>
<dbReference type="GO" id="GO:0035252">
    <property type="term" value="F:UDP-xylosyltransferase activity"/>
    <property type="evidence" value="ECO:0007669"/>
    <property type="project" value="TreeGrafter"/>
</dbReference>
<evidence type="ECO:0000256" key="6">
    <source>
        <dbReference type="ARBA" id="ARBA00022968"/>
    </source>
</evidence>
<evidence type="ECO:0000256" key="7">
    <source>
        <dbReference type="ARBA" id="ARBA00022989"/>
    </source>
</evidence>
<evidence type="ECO:0000256" key="4">
    <source>
        <dbReference type="ARBA" id="ARBA00022679"/>
    </source>
</evidence>
<keyword evidence="7 13" id="KW-1133">Transmembrane helix</keyword>
<dbReference type="OrthoDB" id="205108at2759"/>
<gene>
    <name evidence="14" type="ORF">HU200_044828</name>
</gene>
<comment type="function">
    <text evidence="11">Probable glycosyltransferase that may be involved in the biosynthesis of xyloglucan.</text>
</comment>
<dbReference type="InterPro" id="IPR029044">
    <property type="entry name" value="Nucleotide-diphossugar_trans"/>
</dbReference>
<reference evidence="14" key="1">
    <citation type="submission" date="2020-07" db="EMBL/GenBank/DDBJ databases">
        <title>Genome sequence and genetic diversity analysis of an under-domesticated orphan crop, white fonio (Digitaria exilis).</title>
        <authorList>
            <person name="Bennetzen J.L."/>
            <person name="Chen S."/>
            <person name="Ma X."/>
            <person name="Wang X."/>
            <person name="Yssel A.E.J."/>
            <person name="Chaluvadi S.R."/>
            <person name="Johnson M."/>
            <person name="Gangashetty P."/>
            <person name="Hamidou F."/>
            <person name="Sanogo M.D."/>
            <person name="Zwaenepoel A."/>
            <person name="Wallace J."/>
            <person name="Van De Peer Y."/>
            <person name="Van Deynze A."/>
        </authorList>
    </citation>
    <scope>NUCLEOTIDE SEQUENCE</scope>
    <source>
        <tissue evidence="14">Leaves</tissue>
    </source>
</reference>
<evidence type="ECO:0000256" key="11">
    <source>
        <dbReference type="ARBA" id="ARBA00059144"/>
    </source>
</evidence>